<dbReference type="Proteomes" id="UP001146793">
    <property type="component" value="Unassembled WGS sequence"/>
</dbReference>
<sequence length="486" mass="56933">MGNEIPTTVLKKERKTYSKFIKKQPTALVLLDSNCCWVDVNRVMLRRLKMKKKSKLFKLNLKDLFPLTQPKKEKSSVQLFMKAFRKVIRTKEDLSDFVMEFSTPKGLTGWVSLNFSIFPISKNDICQITVSSIKNITAHKPKERQVLETREIYSDYEPKKKTKKPSKLTRITSHHNKMGSSPLLFSNYNVRRSHSETEKTGKLVPRRKLRYEQESSVIEKSQEPKRFVTKKQSKELEELKTSLNLIPNNKIKHSFLDLLNFKSLGDENIIQFEGTSSGNDSKNEEKENENKNKNKNKNKNENENENGQEKKARKVYLSRSLTDNEKYTHQDLLPQETKSKSGINETHTELELHCCSIDELLKIPLFMCSEQDCERIARSLENIQNIHEKAFNNKNQLCQKISEELLNDRKKNKSKLDEFEKRLFSILEGLQKEKKIKRNLLQENRLTKRNLKELSLLAKKAFNLVSQKEIQNENLHKFLNDLSKIL</sequence>
<dbReference type="EMBL" id="JANTQA010000008">
    <property type="protein sequence ID" value="KAJ3452891.1"/>
    <property type="molecule type" value="Genomic_DNA"/>
</dbReference>
<proteinExistence type="predicted"/>
<name>A0AAV8AIM2_9EUKA</name>
<evidence type="ECO:0000256" key="2">
    <source>
        <dbReference type="SAM" id="MobiDB-lite"/>
    </source>
</evidence>
<evidence type="ECO:0000256" key="1">
    <source>
        <dbReference type="SAM" id="Coils"/>
    </source>
</evidence>
<keyword evidence="1" id="KW-0175">Coiled coil</keyword>
<reference evidence="3" key="1">
    <citation type="submission" date="2022-08" db="EMBL/GenBank/DDBJ databases">
        <title>Novel sulphate-reducing endosymbionts in the free-living metamonad Anaeramoeba.</title>
        <authorList>
            <person name="Jerlstrom-Hultqvist J."/>
            <person name="Cepicka I."/>
            <person name="Gallot-Lavallee L."/>
            <person name="Salas-Leiva D."/>
            <person name="Curtis B.A."/>
            <person name="Zahonova K."/>
            <person name="Pipaliya S."/>
            <person name="Dacks J."/>
            <person name="Roger A.J."/>
        </authorList>
    </citation>
    <scope>NUCLEOTIDE SEQUENCE</scope>
    <source>
        <strain evidence="3">Busselton2</strain>
    </source>
</reference>
<gene>
    <name evidence="3" type="ORF">M0812_04670</name>
</gene>
<feature type="region of interest" description="Disordered" evidence="2">
    <location>
        <begin position="272"/>
        <end position="313"/>
    </location>
</feature>
<organism evidence="3 4">
    <name type="scientific">Anaeramoeba flamelloides</name>
    <dbReference type="NCBI Taxonomy" id="1746091"/>
    <lineage>
        <taxon>Eukaryota</taxon>
        <taxon>Metamonada</taxon>
        <taxon>Anaeramoebidae</taxon>
        <taxon>Anaeramoeba</taxon>
    </lineage>
</organism>
<dbReference type="Gene3D" id="3.30.450.20">
    <property type="entry name" value="PAS domain"/>
    <property type="match status" value="1"/>
</dbReference>
<feature type="compositionally biased region" description="Basic and acidic residues" evidence="2">
    <location>
        <begin position="281"/>
        <end position="310"/>
    </location>
</feature>
<evidence type="ECO:0000313" key="4">
    <source>
        <dbReference type="Proteomes" id="UP001146793"/>
    </source>
</evidence>
<comment type="caution">
    <text evidence="3">The sequence shown here is derived from an EMBL/GenBank/DDBJ whole genome shotgun (WGS) entry which is preliminary data.</text>
</comment>
<evidence type="ECO:0000313" key="3">
    <source>
        <dbReference type="EMBL" id="KAJ3452891.1"/>
    </source>
</evidence>
<accession>A0AAV8AIM2</accession>
<dbReference type="AlphaFoldDB" id="A0AAV8AIM2"/>
<feature type="coiled-coil region" evidence="1">
    <location>
        <begin position="402"/>
        <end position="457"/>
    </location>
</feature>
<protein>
    <submittedName>
        <fullName evidence="3">Uncharacterized protein</fullName>
    </submittedName>
</protein>